<accession>A0A1X2IZ60</accession>
<organism evidence="1 2">
    <name type="scientific">Absidia repens</name>
    <dbReference type="NCBI Taxonomy" id="90262"/>
    <lineage>
        <taxon>Eukaryota</taxon>
        <taxon>Fungi</taxon>
        <taxon>Fungi incertae sedis</taxon>
        <taxon>Mucoromycota</taxon>
        <taxon>Mucoromycotina</taxon>
        <taxon>Mucoromycetes</taxon>
        <taxon>Mucorales</taxon>
        <taxon>Cunninghamellaceae</taxon>
        <taxon>Absidia</taxon>
    </lineage>
</organism>
<keyword evidence="2" id="KW-1185">Reference proteome</keyword>
<dbReference type="EMBL" id="MCGE01000002">
    <property type="protein sequence ID" value="ORZ24001.1"/>
    <property type="molecule type" value="Genomic_DNA"/>
</dbReference>
<dbReference type="AlphaFoldDB" id="A0A1X2IZ60"/>
<dbReference type="Proteomes" id="UP000193560">
    <property type="component" value="Unassembled WGS sequence"/>
</dbReference>
<dbReference type="OrthoDB" id="550575at2759"/>
<evidence type="ECO:0008006" key="3">
    <source>
        <dbReference type="Google" id="ProtNLM"/>
    </source>
</evidence>
<protein>
    <recommendedName>
        <fullName evidence="3">F-box domain-containing protein</fullName>
    </recommendedName>
</protein>
<sequence>MQQLGYYSPNLTSLAMLHYPITQPSFRAMGQYCQQLTELQLIFKPDLRPETYSAIVDCPLQKLPHLTSFTLNDESASDAIVLPVVKTFLSLKHLELRYGKLSDVTLDTIASFQPGVTKVDVSVNDGLTLHGVRRLTLGCPLLTWCGTCLLLRSNPEWDPYSTQLWVDRANYLDQEALDDIRFASHRPEEDEND</sequence>
<evidence type="ECO:0000313" key="2">
    <source>
        <dbReference type="Proteomes" id="UP000193560"/>
    </source>
</evidence>
<dbReference type="SUPFAM" id="SSF52047">
    <property type="entry name" value="RNI-like"/>
    <property type="match status" value="1"/>
</dbReference>
<dbReference type="Gene3D" id="3.80.10.10">
    <property type="entry name" value="Ribonuclease Inhibitor"/>
    <property type="match status" value="1"/>
</dbReference>
<name>A0A1X2IZ60_9FUNG</name>
<gene>
    <name evidence="1" type="ORF">BCR42DRAFT_386862</name>
</gene>
<dbReference type="InterPro" id="IPR032675">
    <property type="entry name" value="LRR_dom_sf"/>
</dbReference>
<comment type="caution">
    <text evidence="1">The sequence shown here is derived from an EMBL/GenBank/DDBJ whole genome shotgun (WGS) entry which is preliminary data.</text>
</comment>
<proteinExistence type="predicted"/>
<reference evidence="1 2" key="1">
    <citation type="submission" date="2016-07" db="EMBL/GenBank/DDBJ databases">
        <title>Pervasive Adenine N6-methylation of Active Genes in Fungi.</title>
        <authorList>
            <consortium name="DOE Joint Genome Institute"/>
            <person name="Mondo S.J."/>
            <person name="Dannebaum R.O."/>
            <person name="Kuo R.C."/>
            <person name="Labutti K."/>
            <person name="Haridas S."/>
            <person name="Kuo A."/>
            <person name="Salamov A."/>
            <person name="Ahrendt S.R."/>
            <person name="Lipzen A."/>
            <person name="Sullivan W."/>
            <person name="Andreopoulos W.B."/>
            <person name="Clum A."/>
            <person name="Lindquist E."/>
            <person name="Daum C."/>
            <person name="Ramamoorthy G.K."/>
            <person name="Gryganskyi A."/>
            <person name="Culley D."/>
            <person name="Magnuson J.K."/>
            <person name="James T.Y."/>
            <person name="O'Malley M.A."/>
            <person name="Stajich J.E."/>
            <person name="Spatafora J.W."/>
            <person name="Visel A."/>
            <person name="Grigoriev I.V."/>
        </authorList>
    </citation>
    <scope>NUCLEOTIDE SEQUENCE [LARGE SCALE GENOMIC DNA]</scope>
    <source>
        <strain evidence="1 2">NRRL 1336</strain>
    </source>
</reference>
<evidence type="ECO:0000313" key="1">
    <source>
        <dbReference type="EMBL" id="ORZ24001.1"/>
    </source>
</evidence>